<dbReference type="GO" id="GO:0006508">
    <property type="term" value="P:proteolysis"/>
    <property type="evidence" value="ECO:0007669"/>
    <property type="project" value="UniProtKB-KW"/>
</dbReference>
<evidence type="ECO:0000313" key="1">
    <source>
        <dbReference type="EMBL" id="OAQ92214.1"/>
    </source>
</evidence>
<name>A0A179HQE2_PURLI</name>
<dbReference type="EMBL" id="LSBI01000003">
    <property type="protein sequence ID" value="OAQ92214.1"/>
    <property type="molecule type" value="Genomic_DNA"/>
</dbReference>
<proteinExistence type="predicted"/>
<protein>
    <submittedName>
        <fullName evidence="1">Clp protease domain-containing protein</fullName>
    </submittedName>
</protein>
<comment type="caution">
    <text evidence="1">The sequence shown here is derived from an EMBL/GenBank/DDBJ whole genome shotgun (WGS) entry which is preliminary data.</text>
</comment>
<evidence type="ECO:0000313" key="2">
    <source>
        <dbReference type="Proteomes" id="UP000078340"/>
    </source>
</evidence>
<dbReference type="GO" id="GO:0008233">
    <property type="term" value="F:peptidase activity"/>
    <property type="evidence" value="ECO:0007669"/>
    <property type="project" value="UniProtKB-KW"/>
</dbReference>
<reference evidence="1 2" key="1">
    <citation type="submission" date="2016-02" db="EMBL/GenBank/DDBJ databases">
        <title>Biosynthesis of antibiotic leucinostatins and their inhibition on Phytophthora in bio-control Purpureocillium lilacinum.</title>
        <authorList>
            <person name="Wang G."/>
            <person name="Liu Z."/>
            <person name="Lin R."/>
            <person name="Li E."/>
            <person name="Mao Z."/>
            <person name="Ling J."/>
            <person name="Yin W."/>
            <person name="Xie B."/>
        </authorList>
    </citation>
    <scope>NUCLEOTIDE SEQUENCE [LARGE SCALE GENOMIC DNA]</scope>
    <source>
        <strain evidence="1">PLFJ-1</strain>
    </source>
</reference>
<accession>A0A179HQE2</accession>
<sequence length="118" mass="12823">MAGRQAVDFRLYLCKARVQCFGASLSSSQTYSEEIEAAGRATNSELPPRDSRWRRDYVTRTCGCLATSEDVSARCIGMKPSPGAVMAVAAKPYRVASLHAILCLHQLSSGAERKHASE</sequence>
<dbReference type="Proteomes" id="UP000078340">
    <property type="component" value="Unassembled WGS sequence"/>
</dbReference>
<organism evidence="1 2">
    <name type="scientific">Purpureocillium lilacinum</name>
    <name type="common">Paecilomyces lilacinus</name>
    <dbReference type="NCBI Taxonomy" id="33203"/>
    <lineage>
        <taxon>Eukaryota</taxon>
        <taxon>Fungi</taxon>
        <taxon>Dikarya</taxon>
        <taxon>Ascomycota</taxon>
        <taxon>Pezizomycotina</taxon>
        <taxon>Sordariomycetes</taxon>
        <taxon>Hypocreomycetidae</taxon>
        <taxon>Hypocreales</taxon>
        <taxon>Ophiocordycipitaceae</taxon>
        <taxon>Purpureocillium</taxon>
    </lineage>
</organism>
<keyword evidence="1" id="KW-0645">Protease</keyword>
<keyword evidence="1" id="KW-0378">Hydrolase</keyword>
<gene>
    <name evidence="1" type="ORF">VFPFJ_03954</name>
</gene>
<dbReference type="AlphaFoldDB" id="A0A179HQE2"/>